<evidence type="ECO:0000256" key="4">
    <source>
        <dbReference type="ARBA" id="ARBA00022679"/>
    </source>
</evidence>
<keyword evidence="11" id="KW-1185">Reference proteome</keyword>
<keyword evidence="4 9" id="KW-0808">Transferase</keyword>
<comment type="catalytic activity">
    <reaction evidence="8 9">
        <text>D-gluconate + ATP = 6-phospho-D-gluconate + ADP + H(+)</text>
        <dbReference type="Rhea" id="RHEA:19433"/>
        <dbReference type="ChEBI" id="CHEBI:15378"/>
        <dbReference type="ChEBI" id="CHEBI:18391"/>
        <dbReference type="ChEBI" id="CHEBI:30616"/>
        <dbReference type="ChEBI" id="CHEBI:58759"/>
        <dbReference type="ChEBI" id="CHEBI:456216"/>
        <dbReference type="EC" id="2.7.1.12"/>
    </reaction>
</comment>
<name>A0A9P6WYX0_RHIOR</name>
<organism evidence="10 11">
    <name type="scientific">Rhizopus oryzae</name>
    <name type="common">Mucormycosis agent</name>
    <name type="synonym">Rhizopus arrhizus var. delemar</name>
    <dbReference type="NCBI Taxonomy" id="64495"/>
    <lineage>
        <taxon>Eukaryota</taxon>
        <taxon>Fungi</taxon>
        <taxon>Fungi incertae sedis</taxon>
        <taxon>Mucoromycota</taxon>
        <taxon>Mucoromycotina</taxon>
        <taxon>Mucoromycetes</taxon>
        <taxon>Mucorales</taxon>
        <taxon>Mucorineae</taxon>
        <taxon>Rhizopodaceae</taxon>
        <taxon>Rhizopus</taxon>
    </lineage>
</organism>
<comment type="similarity">
    <text evidence="2 9">Belongs to the gluconokinase GntK/GntV family.</text>
</comment>
<evidence type="ECO:0000256" key="5">
    <source>
        <dbReference type="ARBA" id="ARBA00022741"/>
    </source>
</evidence>
<comment type="pathway">
    <text evidence="1 9">Carbohydrate acid metabolism; D-gluconate degradation.</text>
</comment>
<evidence type="ECO:0000256" key="1">
    <source>
        <dbReference type="ARBA" id="ARBA00004875"/>
    </source>
</evidence>
<protein>
    <recommendedName>
        <fullName evidence="3 9">Gluconokinase</fullName>
        <ecNumber evidence="3 9">2.7.1.12</ecNumber>
    </recommendedName>
</protein>
<dbReference type="SUPFAM" id="SSF52540">
    <property type="entry name" value="P-loop containing nucleoside triphosphate hydrolases"/>
    <property type="match status" value="1"/>
</dbReference>
<dbReference type="GO" id="GO:0005737">
    <property type="term" value="C:cytoplasm"/>
    <property type="evidence" value="ECO:0007669"/>
    <property type="project" value="TreeGrafter"/>
</dbReference>
<evidence type="ECO:0000256" key="3">
    <source>
        <dbReference type="ARBA" id="ARBA00012054"/>
    </source>
</evidence>
<evidence type="ECO:0000256" key="8">
    <source>
        <dbReference type="ARBA" id="ARBA00048090"/>
    </source>
</evidence>
<evidence type="ECO:0000256" key="2">
    <source>
        <dbReference type="ARBA" id="ARBA00008420"/>
    </source>
</evidence>
<dbReference type="Proteomes" id="UP000716291">
    <property type="component" value="Unassembled WGS sequence"/>
</dbReference>
<keyword evidence="6 9" id="KW-0418">Kinase</keyword>
<dbReference type="GO" id="GO:0046316">
    <property type="term" value="F:gluconokinase activity"/>
    <property type="evidence" value="ECO:0007669"/>
    <property type="project" value="UniProtKB-EC"/>
</dbReference>
<sequence length="193" mass="21501">MTPVPIFVLMGTAGCGKTSVAEQMQLLLGCKFLEGDSLHPPENVKKMSLGIALGDDDRWPWLRKIRDHIIDHAKDVQSLDVNSKKRVVVVTCSSLKKVYRDTLREVPKDVGTVIFVYLKGSHELLLNRIQNRKGHFMAAEMLQSQIDTLEEPDEKVEKVIIASIEPPPPEEAKHIIVAAVEKGFLPASVNNDV</sequence>
<dbReference type="PANTHER" id="PTHR43442">
    <property type="entry name" value="GLUCONOKINASE-RELATED"/>
    <property type="match status" value="1"/>
</dbReference>
<dbReference type="OrthoDB" id="275177at2759"/>
<accession>A0A9P6WYX0</accession>
<dbReference type="CDD" id="cd02021">
    <property type="entry name" value="GntK"/>
    <property type="match status" value="1"/>
</dbReference>
<dbReference type="EC" id="2.7.1.12" evidence="3 9"/>
<dbReference type="NCBIfam" id="TIGR01313">
    <property type="entry name" value="therm_gnt_kin"/>
    <property type="match status" value="1"/>
</dbReference>
<keyword evidence="5 9" id="KW-0547">Nucleotide-binding</keyword>
<dbReference type="InterPro" id="IPR027417">
    <property type="entry name" value="P-loop_NTPase"/>
</dbReference>
<gene>
    <name evidence="10" type="ORF">G6F64_011652</name>
</gene>
<dbReference type="EMBL" id="JAANQT010002966">
    <property type="protein sequence ID" value="KAG1301600.1"/>
    <property type="molecule type" value="Genomic_DNA"/>
</dbReference>
<evidence type="ECO:0000256" key="6">
    <source>
        <dbReference type="ARBA" id="ARBA00022777"/>
    </source>
</evidence>
<evidence type="ECO:0000256" key="9">
    <source>
        <dbReference type="RuleBase" id="RU363066"/>
    </source>
</evidence>
<proteinExistence type="inferred from homology"/>
<dbReference type="InterPro" id="IPR006001">
    <property type="entry name" value="Therm_gnt_kin"/>
</dbReference>
<comment type="caution">
    <text evidence="10">The sequence shown here is derived from an EMBL/GenBank/DDBJ whole genome shotgun (WGS) entry which is preliminary data.</text>
</comment>
<dbReference type="GO" id="GO:0005524">
    <property type="term" value="F:ATP binding"/>
    <property type="evidence" value="ECO:0007669"/>
    <property type="project" value="UniProtKB-KW"/>
</dbReference>
<keyword evidence="7 9" id="KW-0067">ATP-binding</keyword>
<evidence type="ECO:0000313" key="11">
    <source>
        <dbReference type="Proteomes" id="UP000716291"/>
    </source>
</evidence>
<reference evidence="10" key="1">
    <citation type="journal article" date="2020" name="Microb. Genom.">
        <title>Genetic diversity of clinical and environmental Mucorales isolates obtained from an investigation of mucormycosis cases among solid organ transplant recipients.</title>
        <authorList>
            <person name="Nguyen M.H."/>
            <person name="Kaul D."/>
            <person name="Muto C."/>
            <person name="Cheng S.J."/>
            <person name="Richter R.A."/>
            <person name="Bruno V.M."/>
            <person name="Liu G."/>
            <person name="Beyhan S."/>
            <person name="Sundermann A.J."/>
            <person name="Mounaud S."/>
            <person name="Pasculle A.W."/>
            <person name="Nierman W.C."/>
            <person name="Driscoll E."/>
            <person name="Cumbie R."/>
            <person name="Clancy C.J."/>
            <person name="Dupont C.L."/>
        </authorList>
    </citation>
    <scope>NUCLEOTIDE SEQUENCE</scope>
    <source>
        <strain evidence="10">GL11</strain>
    </source>
</reference>
<dbReference type="AlphaFoldDB" id="A0A9P6WYX0"/>
<dbReference type="Gene3D" id="3.40.50.300">
    <property type="entry name" value="P-loop containing nucleotide triphosphate hydrolases"/>
    <property type="match status" value="1"/>
</dbReference>
<dbReference type="PANTHER" id="PTHR43442:SF3">
    <property type="entry name" value="GLUCONOKINASE-RELATED"/>
    <property type="match status" value="1"/>
</dbReference>
<dbReference type="GO" id="GO:0005975">
    <property type="term" value="P:carbohydrate metabolic process"/>
    <property type="evidence" value="ECO:0007669"/>
    <property type="project" value="InterPro"/>
</dbReference>
<evidence type="ECO:0000256" key="7">
    <source>
        <dbReference type="ARBA" id="ARBA00022840"/>
    </source>
</evidence>
<evidence type="ECO:0000313" key="10">
    <source>
        <dbReference type="EMBL" id="KAG1301600.1"/>
    </source>
</evidence>